<evidence type="ECO:0000313" key="2">
    <source>
        <dbReference type="Proteomes" id="UP001059041"/>
    </source>
</evidence>
<evidence type="ECO:0000313" key="1">
    <source>
        <dbReference type="EMBL" id="KAI7804066.1"/>
    </source>
</evidence>
<protein>
    <submittedName>
        <fullName evidence="1">Sterile alpha motif domain-containing protein 9-like</fullName>
    </submittedName>
</protein>
<dbReference type="PANTHER" id="PTHR16155">
    <property type="entry name" value="DED DOMAIN-CONTAINING PROTEIN"/>
    <property type="match status" value="1"/>
</dbReference>
<name>A0A9W7TWF6_TRIRA</name>
<accession>A0A9W7TWF6</accession>
<organism evidence="1 2">
    <name type="scientific">Triplophysa rosa</name>
    <name type="common">Cave loach</name>
    <dbReference type="NCBI Taxonomy" id="992332"/>
    <lineage>
        <taxon>Eukaryota</taxon>
        <taxon>Metazoa</taxon>
        <taxon>Chordata</taxon>
        <taxon>Craniata</taxon>
        <taxon>Vertebrata</taxon>
        <taxon>Euteleostomi</taxon>
        <taxon>Actinopterygii</taxon>
        <taxon>Neopterygii</taxon>
        <taxon>Teleostei</taxon>
        <taxon>Ostariophysi</taxon>
        <taxon>Cypriniformes</taxon>
        <taxon>Nemacheilidae</taxon>
        <taxon>Triplophysa</taxon>
    </lineage>
</organism>
<keyword evidence="2" id="KW-1185">Reference proteome</keyword>
<dbReference type="PANTHER" id="PTHR16155:SF20">
    <property type="entry name" value="STERILE ALPHA MOTIF DOMAIN-CONTAINING PROTEIN 9-LIKE"/>
    <property type="match status" value="1"/>
</dbReference>
<dbReference type="GO" id="GO:0005737">
    <property type="term" value="C:cytoplasm"/>
    <property type="evidence" value="ECO:0007669"/>
    <property type="project" value="TreeGrafter"/>
</dbReference>
<dbReference type="AlphaFoldDB" id="A0A9W7TWF6"/>
<proteinExistence type="predicted"/>
<dbReference type="EMBL" id="JAFHDT010000011">
    <property type="protein sequence ID" value="KAI7804066.1"/>
    <property type="molecule type" value="Genomic_DNA"/>
</dbReference>
<gene>
    <name evidence="1" type="ORF">IRJ41_023699</name>
</gene>
<dbReference type="Proteomes" id="UP001059041">
    <property type="component" value="Linkage Group LG11"/>
</dbReference>
<reference evidence="1" key="1">
    <citation type="submission" date="2021-02" db="EMBL/GenBank/DDBJ databases">
        <title>Comparative genomics reveals that relaxation of natural selection precedes convergent phenotypic evolution of cavefish.</title>
        <authorList>
            <person name="Peng Z."/>
        </authorList>
    </citation>
    <scope>NUCLEOTIDE SEQUENCE</scope>
    <source>
        <tissue evidence="1">Muscle</tissue>
    </source>
</reference>
<sequence length="1142" mass="131301">MTKYTYEVIRFAAACMNSRTNGTIHFGVADKPHGQILGISIQDKDSFTTQQSNAIEKHFQEQFVNIAKRCIMPPRFVEVLKADMTSTGKYVIEVDIEPSFIVCENHYFQTNNLDKRENKNHGMSFYVRDGSSSKNLIRSNSPEEYYTHTADLSKLSQLRKNAEEKHLTEVKNSVQGSKLSEMITGRTHSLDKSHFSWYVVVADKSHRVQLENLKFLIHMNLMAVLDFDPESAKNGLNSLFKDTGTNSHLPAEYTITQTVEDTADKLKLTRNTSWVFCNGGFNNESPSIVQKWSIEKGSSVRDVVSFLCRKDVMPTKKFLVIFLLLNQVTDGNDPMLETFHMFYQALHGGKQILCICDNETTYNLWKDLIMGRYGVDISKRCISELSFTEINGTVLSLWSENRKSDRFLPGVGGSKVVLSKKTEDTLDLLSILCVNQCDGGNEDKQQHEERFYRGGKVSWWNFHFSEQAGSVPFIKRDKFEYIIDVIIPDLLNMKRACVFFNIFHLPGCGGTTLAMHVLWTLKNKYRCAVLKYKPDDFTKVAHQVVQLLTYETKEQQTRPPVLLMIDVFENISVVETLQKKIEEEWKKENIFSKSPQVILLNCMTVESREQAEENDDLVFLGKNLYEKEQKLFDEKLKELKRTYPNTDTFHGFMYLQTNGSPDYIKGVVENTLNGFNFQDEHAQLFAVLVLLSVYCRNVLLSVSACEEFLHLPITEDCRSCKAEDGFKEFSALLTRCTAASSFVFEGMRVINACVAHHCLDELAATHEVTKADIMNTLLTTFLGYDCFLGKQKLMQDVRSMLVKRQHSTKGEGRFSPLILDIMKETPGREETILLNAAKVYKKDAVIFQLLASYYYLKKRKEDFNVEYEWSFAFAHSKDNSNICDTVARVLKGELRYKFHQDRDDPIKPDSLEKYLTLAESATNACRESQNTARKEGMIQFQRPNYYDTYNTAEHLGEREVAVKVIEILQKTPPFTSDDQLLGQVLSGKMKIDDLTSKQPKLKEYSDVLNKHMHYILDLKPFVFLYNLKREDKLKEPSDNKVNKTLQGLERIKADSLYRKKSASVLKRSNSSTVVFMSEKDNDVKDTINFTCCRLNFTSVISKCEVQQVPPQPYTNNYSNEWKSVGSLQFFAEKERFKKLDIV</sequence>
<comment type="caution">
    <text evidence="1">The sequence shown here is derived from an EMBL/GenBank/DDBJ whole genome shotgun (WGS) entry which is preliminary data.</text>
</comment>